<name>A0A0D2EPK2_9EURO</name>
<gene>
    <name evidence="4" type="ORF">PV05_11398</name>
</gene>
<dbReference type="PROSITE" id="PS50181">
    <property type="entry name" value="FBOX"/>
    <property type="match status" value="1"/>
</dbReference>
<dbReference type="GO" id="GO:0019005">
    <property type="term" value="C:SCF ubiquitin ligase complex"/>
    <property type="evidence" value="ECO:0007669"/>
    <property type="project" value="TreeGrafter"/>
</dbReference>
<evidence type="ECO:0000313" key="5">
    <source>
        <dbReference type="Proteomes" id="UP000054342"/>
    </source>
</evidence>
<dbReference type="AlphaFoldDB" id="A0A0D2EPK2"/>
<dbReference type="EMBL" id="KN847323">
    <property type="protein sequence ID" value="KIW49749.1"/>
    <property type="molecule type" value="Genomic_DNA"/>
</dbReference>
<feature type="domain" description="F-box" evidence="3">
    <location>
        <begin position="214"/>
        <end position="264"/>
    </location>
</feature>
<dbReference type="RefSeq" id="XP_013310333.1">
    <property type="nucleotide sequence ID" value="XM_013454879.1"/>
</dbReference>
<dbReference type="InterPro" id="IPR045464">
    <property type="entry name" value="Hrt3/FBXO9_C"/>
</dbReference>
<feature type="compositionally biased region" description="Basic and acidic residues" evidence="2">
    <location>
        <begin position="10"/>
        <end position="21"/>
    </location>
</feature>
<dbReference type="InterPro" id="IPR001810">
    <property type="entry name" value="F-box_dom"/>
</dbReference>
<evidence type="ECO:0000256" key="1">
    <source>
        <dbReference type="ARBA" id="ARBA00022786"/>
    </source>
</evidence>
<dbReference type="SUPFAM" id="SSF81383">
    <property type="entry name" value="F-box domain"/>
    <property type="match status" value="1"/>
</dbReference>
<keyword evidence="1" id="KW-0833">Ubl conjugation pathway</keyword>
<dbReference type="InterPro" id="IPR036047">
    <property type="entry name" value="F-box-like_dom_sf"/>
</dbReference>
<dbReference type="GeneID" id="25333306"/>
<dbReference type="PANTHER" id="PTHR12874">
    <property type="entry name" value="F-BOX ONLY PROTEIN 48-RELATED"/>
    <property type="match status" value="1"/>
</dbReference>
<dbReference type="OrthoDB" id="2117972at2759"/>
<sequence length="554" mass="62170">MDDPASALEQFRKQWKEEVNARTKKPQGRPSLPQPERPRRTSDARLERPTNKPPTRHPIADIKDESDHYSDAEQTGESSAKLTQRVESLSIQNIDDDEFTPRPSVQEPQSALEHFEHAMERERQGNLGDSLSHYRKAYRLDAKVDQTYRQKHFPNKSKPTNPNPSNAPATVPSTAHHSSKEPQQELPIAELIDSFAHCQINGALPIIAGDRPPPCGIQKLPTEVLLELLRLVAVRDPAVFARLALVCKKLAYHVWIDNGIWKRIALGPEFGLAGQQYNFATDLQGRELVFREVGDESADEDLPPVTEASFPEQSTWRDVFHTHPRIRFTGVYISTVNYTRPGGASATAYTWSSPIHVVTYYRYLRFFRDGTCLSLLTVEEPVDVVHHLTLENLAYVRNGKKEPSSQLKVTPVPGKQGGISSSSAAAATTTVAPPPAAQHIMKHVLRGRWRLCHPSLETLAAGVTQDGVGPSNLSPTMTPGDLHIETEGAGPRYRYTMHLSLKSAGRSKHTTKNNKLTWKGFWSYNLLTDDWAEFNLRHDKPFYFSRVKGYGLGY</sequence>
<protein>
    <recommendedName>
        <fullName evidence="3">F-box domain-containing protein</fullName>
    </recommendedName>
</protein>
<feature type="region of interest" description="Disordered" evidence="2">
    <location>
        <begin position="1"/>
        <end position="109"/>
    </location>
</feature>
<dbReference type="Proteomes" id="UP000054342">
    <property type="component" value="Unassembled WGS sequence"/>
</dbReference>
<dbReference type="PANTHER" id="PTHR12874:SF9">
    <property type="entry name" value="F-BOX ONLY PROTEIN 48"/>
    <property type="match status" value="1"/>
</dbReference>
<evidence type="ECO:0000256" key="2">
    <source>
        <dbReference type="SAM" id="MobiDB-lite"/>
    </source>
</evidence>
<feature type="compositionally biased region" description="Basic and acidic residues" evidence="2">
    <location>
        <begin position="58"/>
        <end position="71"/>
    </location>
</feature>
<feature type="compositionally biased region" description="Polar residues" evidence="2">
    <location>
        <begin position="72"/>
        <end position="93"/>
    </location>
</feature>
<feature type="region of interest" description="Disordered" evidence="2">
    <location>
        <begin position="152"/>
        <end position="183"/>
    </location>
</feature>
<evidence type="ECO:0000313" key="4">
    <source>
        <dbReference type="EMBL" id="KIW49749.1"/>
    </source>
</evidence>
<dbReference type="GO" id="GO:0005737">
    <property type="term" value="C:cytoplasm"/>
    <property type="evidence" value="ECO:0007669"/>
    <property type="project" value="TreeGrafter"/>
</dbReference>
<reference evidence="4 5" key="1">
    <citation type="submission" date="2015-01" db="EMBL/GenBank/DDBJ databases">
        <title>The Genome Sequence of Exophiala xenobiotica CBS118157.</title>
        <authorList>
            <consortium name="The Broad Institute Genomics Platform"/>
            <person name="Cuomo C."/>
            <person name="de Hoog S."/>
            <person name="Gorbushina A."/>
            <person name="Stielow B."/>
            <person name="Teixiera M."/>
            <person name="Abouelleil A."/>
            <person name="Chapman S.B."/>
            <person name="Priest M."/>
            <person name="Young S.K."/>
            <person name="Wortman J."/>
            <person name="Nusbaum C."/>
            <person name="Birren B."/>
        </authorList>
    </citation>
    <scope>NUCLEOTIDE SEQUENCE [LARGE SCALE GENOMIC DNA]</scope>
    <source>
        <strain evidence="4 5">CBS 118157</strain>
    </source>
</reference>
<keyword evidence="5" id="KW-1185">Reference proteome</keyword>
<feature type="compositionally biased region" description="Low complexity" evidence="2">
    <location>
        <begin position="156"/>
        <end position="170"/>
    </location>
</feature>
<feature type="compositionally biased region" description="Basic and acidic residues" evidence="2">
    <location>
        <begin position="36"/>
        <end position="50"/>
    </location>
</feature>
<dbReference type="GO" id="GO:0031146">
    <property type="term" value="P:SCF-dependent proteasomal ubiquitin-dependent protein catabolic process"/>
    <property type="evidence" value="ECO:0007669"/>
    <property type="project" value="TreeGrafter"/>
</dbReference>
<evidence type="ECO:0000259" key="3">
    <source>
        <dbReference type="PROSITE" id="PS50181"/>
    </source>
</evidence>
<proteinExistence type="predicted"/>
<dbReference type="Pfam" id="PF19270">
    <property type="entry name" value="FBO_C"/>
    <property type="match status" value="1"/>
</dbReference>
<dbReference type="STRING" id="348802.A0A0D2EPK2"/>
<organism evidence="4 5">
    <name type="scientific">Exophiala xenobiotica</name>
    <dbReference type="NCBI Taxonomy" id="348802"/>
    <lineage>
        <taxon>Eukaryota</taxon>
        <taxon>Fungi</taxon>
        <taxon>Dikarya</taxon>
        <taxon>Ascomycota</taxon>
        <taxon>Pezizomycotina</taxon>
        <taxon>Eurotiomycetes</taxon>
        <taxon>Chaetothyriomycetidae</taxon>
        <taxon>Chaetothyriales</taxon>
        <taxon>Herpotrichiellaceae</taxon>
        <taxon>Exophiala</taxon>
    </lineage>
</organism>
<accession>A0A0D2EPK2</accession>
<dbReference type="HOGENOM" id="CLU_017706_0_0_1"/>